<dbReference type="Gene3D" id="2.60.40.1280">
    <property type="match status" value="1"/>
</dbReference>
<dbReference type="Pfam" id="PF19407">
    <property type="entry name" value="DUF5979"/>
    <property type="match status" value="6"/>
</dbReference>
<feature type="domain" description="DUF5979" evidence="2">
    <location>
        <begin position="683"/>
        <end position="784"/>
    </location>
</feature>
<name>A0ABR8RNW2_9CELL</name>
<keyword evidence="1" id="KW-0812">Transmembrane</keyword>
<dbReference type="EMBL" id="JACSQQ010000004">
    <property type="protein sequence ID" value="MBD7949487.1"/>
    <property type="molecule type" value="Genomic_DNA"/>
</dbReference>
<feature type="domain" description="DUF5979" evidence="2">
    <location>
        <begin position="575"/>
        <end position="674"/>
    </location>
</feature>
<feature type="domain" description="DUF5979" evidence="2">
    <location>
        <begin position="351"/>
        <end position="432"/>
    </location>
</feature>
<dbReference type="RefSeq" id="WP_191794808.1">
    <property type="nucleotide sequence ID" value="NZ_JACSQQ010000004.1"/>
</dbReference>
<evidence type="ECO:0000259" key="2">
    <source>
        <dbReference type="Pfam" id="PF19407"/>
    </source>
</evidence>
<evidence type="ECO:0000313" key="4">
    <source>
        <dbReference type="Proteomes" id="UP000641803"/>
    </source>
</evidence>
<feature type="transmembrane region" description="Helical" evidence="1">
    <location>
        <begin position="1023"/>
        <end position="1043"/>
    </location>
</feature>
<accession>A0ABR8RNW2</accession>
<protein>
    <recommendedName>
        <fullName evidence="2">DUF5979 domain-containing protein</fullName>
    </recommendedName>
</protein>
<evidence type="ECO:0000313" key="3">
    <source>
        <dbReference type="EMBL" id="MBD7949487.1"/>
    </source>
</evidence>
<proteinExistence type="predicted"/>
<dbReference type="InterPro" id="IPR011252">
    <property type="entry name" value="Fibrogen-bd_dom1"/>
</dbReference>
<organism evidence="3 4">
    <name type="scientific">Oerskovia rustica</name>
    <dbReference type="NCBI Taxonomy" id="2762237"/>
    <lineage>
        <taxon>Bacteria</taxon>
        <taxon>Bacillati</taxon>
        <taxon>Actinomycetota</taxon>
        <taxon>Actinomycetes</taxon>
        <taxon>Micrococcales</taxon>
        <taxon>Cellulomonadaceae</taxon>
        <taxon>Oerskovia</taxon>
    </lineage>
</organism>
<dbReference type="InterPro" id="IPR046022">
    <property type="entry name" value="DUF5979"/>
</dbReference>
<comment type="caution">
    <text evidence="3">The sequence shown here is derived from an EMBL/GenBank/DDBJ whole genome shotgun (WGS) entry which is preliminary data.</text>
</comment>
<keyword evidence="1" id="KW-0472">Membrane</keyword>
<feature type="domain" description="DUF5979" evidence="2">
    <location>
        <begin position="481"/>
        <end position="569"/>
    </location>
</feature>
<feature type="domain" description="DUF5979" evidence="2">
    <location>
        <begin position="900"/>
        <end position="1000"/>
    </location>
</feature>
<keyword evidence="4" id="KW-1185">Reference proteome</keyword>
<reference evidence="3 4" key="1">
    <citation type="submission" date="2020-08" db="EMBL/GenBank/DDBJ databases">
        <title>A Genomic Blueprint of the Chicken Gut Microbiome.</title>
        <authorList>
            <person name="Gilroy R."/>
            <person name="Ravi A."/>
            <person name="Getino M."/>
            <person name="Pursley I."/>
            <person name="Horton D.L."/>
            <person name="Alikhan N.-F."/>
            <person name="Baker D."/>
            <person name="Gharbi K."/>
            <person name="Hall N."/>
            <person name="Watson M."/>
            <person name="Adriaenssens E.M."/>
            <person name="Foster-Nyarko E."/>
            <person name="Jarju S."/>
            <person name="Secka A."/>
            <person name="Antonio M."/>
            <person name="Oren A."/>
            <person name="Chaudhuri R."/>
            <person name="La Ragione R.M."/>
            <person name="Hildebrand F."/>
            <person name="Pallen M.J."/>
        </authorList>
    </citation>
    <scope>NUCLEOTIDE SEQUENCE [LARGE SCALE GENOMIC DNA]</scope>
    <source>
        <strain evidence="3 4">Sa4CUA1</strain>
    </source>
</reference>
<evidence type="ECO:0000256" key="1">
    <source>
        <dbReference type="SAM" id="Phobius"/>
    </source>
</evidence>
<feature type="domain" description="DUF5979" evidence="2">
    <location>
        <begin position="791"/>
        <end position="892"/>
    </location>
</feature>
<dbReference type="Proteomes" id="UP000641803">
    <property type="component" value="Unassembled WGS sequence"/>
</dbReference>
<gene>
    <name evidence="3" type="ORF">H9652_03570</name>
</gene>
<sequence length="1048" mass="108953">MTALPDRRTYPGRRSPVAFLLTLLLVLASVVTTSTLPTQAATGTPISVDSISFSKQEFPDGSTQELTVRWSVPGEATNPVSVTVDLPAGLTGRADRFAMISPDGGPAGECVVGATTITCTVDPAYVDGHELAMSGEFTVRADVWLENLETVEHVFDFGTVDGPLAVTVTPNPDRCTESCTYQGQHQGKWGWYDNLTDTITWTVSVPAPGDGMPAGLDVVVEDVLDPTAYELLGTPTVYEGRSTSYDRLGREQADLRAKEPSDVTVSPDGLRVEFTSVAGAAGEPLPAGHTGLSGSVYRVEWTVRALDEGKATTYANTARYTIEGDVSHVVTGQATRWSGSGTVVGRNFGKLQLTKELHGDTTLTSAFSVRYTALLDGQVTDERTVELRDGQTFLTDELFKGTTVRLEEIAPTGPENVTWADPVFVQPDGTTSERLELTFGADRSNLGGVTEIRLVNRATLARAGVQAHKVVVNDDGLRLPQDLSFTLAYAWDADPGLGIGAGSGRVTLPAAGDQVSVPDLPVGATVRFTEPAPRKVPGGTWSSPAVSPSEVLVTDASGTVDVTVTNTLTRDLGAFSLTKRLAGDGAGLVPDPTFTVRWSYPADPSQGIDEPGTGEVTVTAGEPAVVVDQVPAGARVTLAEVLDEVEGGTWGEPTFSEQTFTVIKDDVVAVDLDNLITLNAGFVSVRKAIEGTGAGLVPADDTFVVHYTYPAGTGFAAGDGRLVVQADGEAVTSGPLPYGAVLTLSELPPADVAGATWGEVGIFAPAAVTIGDGTTSEVTLTNAITRDVGAFALSKRVEGSGAALVAPQDGYTFTYSYPAGDTWSGLEPTTVSVPGDGTTVTVRDVPAGAVVTVRENSPEAVEGGAWSAPTYEAANSFVVTKDATYALDVVNSIERTTGYLSVRKDVVGTAAHLLPPDAEFVVRYAYPAGDGFAAGEGTVVVAADGVPVVSEPLPYGALVTLVEEAPAPVDGATWTEAALSTEQVRVGDGTVLGVVVTNTLDMSPARPGPGVDRLSNTGVTVPLALLGGAVLLVAGGATLRVAARRRRS</sequence>
<keyword evidence="1" id="KW-1133">Transmembrane helix</keyword>